<reference evidence="2 3" key="1">
    <citation type="submission" date="2019-03" db="EMBL/GenBank/DDBJ databases">
        <title>Genomic Encyclopedia of Type Strains, Phase IV (KMG-IV): sequencing the most valuable type-strain genomes for metagenomic binning, comparative biology and taxonomic classification.</title>
        <authorList>
            <person name="Goeker M."/>
        </authorList>
    </citation>
    <scope>NUCLEOTIDE SEQUENCE [LARGE SCALE GENOMIC DNA]</scope>
    <source>
        <strain evidence="2 3">DSM 28697</strain>
    </source>
</reference>
<evidence type="ECO:0000313" key="2">
    <source>
        <dbReference type="EMBL" id="TDQ32149.1"/>
    </source>
</evidence>
<dbReference type="EMBL" id="SNYJ01000033">
    <property type="protein sequence ID" value="TDQ32149.1"/>
    <property type="molecule type" value="Genomic_DNA"/>
</dbReference>
<dbReference type="Proteomes" id="UP000295632">
    <property type="component" value="Unassembled WGS sequence"/>
</dbReference>
<evidence type="ECO:0000259" key="1">
    <source>
        <dbReference type="Pfam" id="PF14690"/>
    </source>
</evidence>
<protein>
    <submittedName>
        <fullName evidence="2">Transposase IS204/IS1001/IS1096/IS1165 family protein</fullName>
    </submittedName>
</protein>
<dbReference type="Pfam" id="PF14690">
    <property type="entry name" value="Zn_ribbon_ISL3"/>
    <property type="match status" value="1"/>
</dbReference>
<comment type="caution">
    <text evidence="2">The sequence shown here is derived from an EMBL/GenBank/DDBJ whole genome shotgun (WGS) entry which is preliminary data.</text>
</comment>
<dbReference type="AlphaFoldDB" id="A0A4R6TQM0"/>
<dbReference type="InterPro" id="IPR029261">
    <property type="entry name" value="Transposase_Znf"/>
</dbReference>
<feature type="domain" description="Transposase IS204/IS1001/IS1096/IS1165 zinc-finger" evidence="1">
    <location>
        <begin position="34"/>
        <end position="75"/>
    </location>
</feature>
<proteinExistence type="predicted"/>
<evidence type="ECO:0000313" key="3">
    <source>
        <dbReference type="Proteomes" id="UP000295632"/>
    </source>
</evidence>
<organism evidence="2 3">
    <name type="scientific">Aureibacillus halotolerans</name>
    <dbReference type="NCBI Taxonomy" id="1508390"/>
    <lineage>
        <taxon>Bacteria</taxon>
        <taxon>Bacillati</taxon>
        <taxon>Bacillota</taxon>
        <taxon>Bacilli</taxon>
        <taxon>Bacillales</taxon>
        <taxon>Bacillaceae</taxon>
        <taxon>Aureibacillus</taxon>
    </lineage>
</organism>
<gene>
    <name evidence="2" type="ORF">EV213_13312</name>
</gene>
<sequence>MGLETSFDTRTEIMYQEEDANTFSMVMNVTSPHAKCPHCGTNSSRRHSRYTRKIQDVPMVDKEVHVLLCSNKWFCTGASCNAQIFTERFPWLDAYRRRSKRLEEKLTTMAYSMSCLQAEKVCKKLHMPASHDALLDLVYREEVVEATPPFRRD</sequence>
<keyword evidence="3" id="KW-1185">Reference proteome</keyword>
<name>A0A4R6TQM0_9BACI</name>
<dbReference type="OrthoDB" id="6197054at2"/>
<dbReference type="RefSeq" id="WP_133582406.1">
    <property type="nucleotide sequence ID" value="NZ_SNYJ01000033.1"/>
</dbReference>
<accession>A0A4R6TQM0</accession>